<dbReference type="EMBL" id="CAJNYV010001841">
    <property type="protein sequence ID" value="CAF3439951.1"/>
    <property type="molecule type" value="Genomic_DNA"/>
</dbReference>
<dbReference type="Proteomes" id="UP000663833">
    <property type="component" value="Unassembled WGS sequence"/>
</dbReference>
<dbReference type="Proteomes" id="UP000663825">
    <property type="component" value="Unassembled WGS sequence"/>
</dbReference>
<dbReference type="SUPFAM" id="SSF53597">
    <property type="entry name" value="Dihydrofolate reductase-like"/>
    <property type="match status" value="1"/>
</dbReference>
<dbReference type="EMBL" id="CAJOBR010000818">
    <property type="protein sequence ID" value="CAF4549953.1"/>
    <property type="molecule type" value="Genomic_DNA"/>
</dbReference>
<evidence type="ECO:0000256" key="6">
    <source>
        <dbReference type="ARBA" id="ARBA00048873"/>
    </source>
</evidence>
<proteinExistence type="predicted"/>
<dbReference type="EMBL" id="CAJOBS010000952">
    <property type="protein sequence ID" value="CAF4665679.1"/>
    <property type="molecule type" value="Genomic_DNA"/>
</dbReference>
<dbReference type="EMBL" id="CAJOBP010000089">
    <property type="protein sequence ID" value="CAF4119738.1"/>
    <property type="molecule type" value="Genomic_DNA"/>
</dbReference>
<evidence type="ECO:0000313" key="16">
    <source>
        <dbReference type="EMBL" id="CAF4549953.1"/>
    </source>
</evidence>
<evidence type="ECO:0000313" key="8">
    <source>
        <dbReference type="EMBL" id="CAF3024582.1"/>
    </source>
</evidence>
<gene>
    <name evidence="11" type="ORF">FME351_LOCUS16888</name>
    <name evidence="9" type="ORF">GRG538_LOCUS12955</name>
    <name evidence="14" type="ORF">HFQ381_LOCUS11029</name>
    <name evidence="10" type="ORF">KIK155_LOCUS11553</name>
    <name evidence="12" type="ORF">LUA448_LOCUS32308</name>
    <name evidence="16" type="ORF">QYT958_LOCUS8230</name>
    <name evidence="8" type="ORF">TIS948_LOCUS2630</name>
    <name evidence="17" type="ORF">TOA249_LOCUS14959</name>
    <name evidence="15" type="ORF">TSG867_LOCUS14960</name>
    <name evidence="13" type="ORF">UJA718_LOCUS1486</name>
</gene>
<evidence type="ECO:0000313" key="9">
    <source>
        <dbReference type="EMBL" id="CAF3434558.1"/>
    </source>
</evidence>
<dbReference type="Proteomes" id="UP000663848">
    <property type="component" value="Unassembled WGS sequence"/>
</dbReference>
<dbReference type="EC" id="1.5.1.3" evidence="2"/>
<dbReference type="InterPro" id="IPR024072">
    <property type="entry name" value="DHFR-like_dom_sf"/>
</dbReference>
<dbReference type="EMBL" id="CAJNYU010002055">
    <property type="protein sequence ID" value="CAF3502721.1"/>
    <property type="molecule type" value="Genomic_DNA"/>
</dbReference>
<dbReference type="EMBL" id="CAJNYD010004815">
    <property type="protein sequence ID" value="CAF3638403.1"/>
    <property type="molecule type" value="Genomic_DNA"/>
</dbReference>
<evidence type="ECO:0000313" key="18">
    <source>
        <dbReference type="Proteomes" id="UP000663851"/>
    </source>
</evidence>
<dbReference type="Proteomes" id="UP000663872">
    <property type="component" value="Unassembled WGS sequence"/>
</dbReference>
<evidence type="ECO:0000313" key="19">
    <source>
        <dbReference type="Proteomes" id="UP000663873"/>
    </source>
</evidence>
<dbReference type="EMBL" id="CAJNXB010000120">
    <property type="protein sequence ID" value="CAF3024582.1"/>
    <property type="molecule type" value="Genomic_DNA"/>
</dbReference>
<dbReference type="Pfam" id="PF00186">
    <property type="entry name" value="DHFR_1"/>
    <property type="match status" value="1"/>
</dbReference>
<dbReference type="PANTHER" id="PTHR48069">
    <property type="entry name" value="DIHYDROFOLATE REDUCTASE"/>
    <property type="match status" value="1"/>
</dbReference>
<comment type="pathway">
    <text evidence="1">Cofactor biosynthesis; tetrahydrofolate biosynthesis; 5,6,7,8-tetrahydrofolate from 7,8-dihydrofolate: step 1/1.</text>
</comment>
<evidence type="ECO:0000313" key="10">
    <source>
        <dbReference type="EMBL" id="CAF3439951.1"/>
    </source>
</evidence>
<dbReference type="Gene3D" id="3.40.430.10">
    <property type="entry name" value="Dihydrofolate Reductase, subunit A"/>
    <property type="match status" value="1"/>
</dbReference>
<protein>
    <recommendedName>
        <fullName evidence="2">dihydrofolate reductase</fullName>
        <ecNumber evidence="2">1.5.1.3</ecNumber>
    </recommendedName>
</protein>
<keyword evidence="3" id="KW-0554">One-carbon metabolism</keyword>
<dbReference type="PROSITE" id="PS51330">
    <property type="entry name" value="DHFR_2"/>
    <property type="match status" value="1"/>
</dbReference>
<dbReference type="GO" id="GO:0005739">
    <property type="term" value="C:mitochondrion"/>
    <property type="evidence" value="ECO:0007669"/>
    <property type="project" value="TreeGrafter"/>
</dbReference>
<dbReference type="Proteomes" id="UP000663869">
    <property type="component" value="Unassembled WGS sequence"/>
</dbReference>
<evidence type="ECO:0000259" key="7">
    <source>
        <dbReference type="PROSITE" id="PS51330"/>
    </source>
</evidence>
<reference evidence="14" key="1">
    <citation type="submission" date="2021-02" db="EMBL/GenBank/DDBJ databases">
        <authorList>
            <person name="Nowell W R."/>
        </authorList>
    </citation>
    <scope>NUCLEOTIDE SEQUENCE</scope>
</reference>
<dbReference type="EMBL" id="CAJNYT010001873">
    <property type="protein sequence ID" value="CAF3434558.1"/>
    <property type="molecule type" value="Genomic_DNA"/>
</dbReference>
<evidence type="ECO:0000313" key="13">
    <source>
        <dbReference type="EMBL" id="CAF4119738.1"/>
    </source>
</evidence>
<evidence type="ECO:0000313" key="15">
    <source>
        <dbReference type="EMBL" id="CAF4426176.1"/>
    </source>
</evidence>
<dbReference type="GO" id="GO:0004146">
    <property type="term" value="F:dihydrofolate reductase activity"/>
    <property type="evidence" value="ECO:0007669"/>
    <property type="project" value="UniProtKB-EC"/>
</dbReference>
<dbReference type="GO" id="GO:0046452">
    <property type="term" value="P:dihydrofolate metabolic process"/>
    <property type="evidence" value="ECO:0007669"/>
    <property type="project" value="TreeGrafter"/>
</dbReference>
<dbReference type="GO" id="GO:0046655">
    <property type="term" value="P:folic acid metabolic process"/>
    <property type="evidence" value="ECO:0007669"/>
    <property type="project" value="TreeGrafter"/>
</dbReference>
<evidence type="ECO:0000256" key="1">
    <source>
        <dbReference type="ARBA" id="ARBA00004903"/>
    </source>
</evidence>
<dbReference type="Proteomes" id="UP000663851">
    <property type="component" value="Unassembled WGS sequence"/>
</dbReference>
<name>A0A820FG95_9BILA</name>
<evidence type="ECO:0000256" key="5">
    <source>
        <dbReference type="ARBA" id="ARBA00023002"/>
    </source>
</evidence>
<keyword evidence="19" id="KW-1185">Reference proteome</keyword>
<evidence type="ECO:0000256" key="4">
    <source>
        <dbReference type="ARBA" id="ARBA00022857"/>
    </source>
</evidence>
<dbReference type="OrthoDB" id="4664297at2759"/>
<dbReference type="PANTHER" id="PTHR48069:SF3">
    <property type="entry name" value="DIHYDROFOLATE REDUCTASE"/>
    <property type="match status" value="1"/>
</dbReference>
<dbReference type="Proteomes" id="UP000663865">
    <property type="component" value="Unassembled WGS sequence"/>
</dbReference>
<keyword evidence="4" id="KW-0521">NADP</keyword>
<dbReference type="InterPro" id="IPR012259">
    <property type="entry name" value="DHFR"/>
</dbReference>
<sequence length="207" mass="24174">MDMKPFMNIVIAMDEKNAIGYENNTPWGSLPTDHNWYLTHSTTLKDPLKRVAVITGRVTFEPIIKLGEEYLSKWHFIVISKQTQEELHRKFEDLDRNNVDIVNSFEQATHRAKFLLDTPSAMIESVFLFGGVNPYEQALELKLVKRVYLTRIFAEVPNCDARVSKFDLSDFQRVKRPPGEVLAELDDQIIEENGWKYQFQVYDRQDS</sequence>
<comment type="catalytic activity">
    <reaction evidence="6">
        <text>(6S)-5,6,7,8-tetrahydrofolate + NADP(+) = 7,8-dihydrofolate + NADPH + H(+)</text>
        <dbReference type="Rhea" id="RHEA:15009"/>
        <dbReference type="ChEBI" id="CHEBI:15378"/>
        <dbReference type="ChEBI" id="CHEBI:57451"/>
        <dbReference type="ChEBI" id="CHEBI:57453"/>
        <dbReference type="ChEBI" id="CHEBI:57783"/>
        <dbReference type="ChEBI" id="CHEBI:58349"/>
        <dbReference type="EC" id="1.5.1.3"/>
    </reaction>
</comment>
<evidence type="ECO:0000256" key="2">
    <source>
        <dbReference type="ARBA" id="ARBA00012856"/>
    </source>
</evidence>
<dbReference type="CDD" id="cd00209">
    <property type="entry name" value="DHFR"/>
    <property type="match status" value="1"/>
</dbReference>
<dbReference type="GO" id="GO:0050661">
    <property type="term" value="F:NADP binding"/>
    <property type="evidence" value="ECO:0007669"/>
    <property type="project" value="InterPro"/>
</dbReference>
<evidence type="ECO:0000313" key="14">
    <source>
        <dbReference type="EMBL" id="CAF4260589.1"/>
    </source>
</evidence>
<evidence type="ECO:0000256" key="3">
    <source>
        <dbReference type="ARBA" id="ARBA00022563"/>
    </source>
</evidence>
<dbReference type="EMBL" id="CAJOBO010000623">
    <property type="protein sequence ID" value="CAF4260589.1"/>
    <property type="molecule type" value="Genomic_DNA"/>
</dbReference>
<dbReference type="Proteomes" id="UP000663873">
    <property type="component" value="Unassembled WGS sequence"/>
</dbReference>
<accession>A0A820FG95</accession>
<feature type="domain" description="DHFR" evidence="7">
    <location>
        <begin position="6"/>
        <end position="204"/>
    </location>
</feature>
<dbReference type="Proteomes" id="UP000663838">
    <property type="component" value="Unassembled WGS sequence"/>
</dbReference>
<comment type="caution">
    <text evidence="14">The sequence shown here is derived from an EMBL/GenBank/DDBJ whole genome shotgun (WGS) entry which is preliminary data.</text>
</comment>
<keyword evidence="5" id="KW-0560">Oxidoreductase</keyword>
<evidence type="ECO:0000313" key="12">
    <source>
        <dbReference type="EMBL" id="CAF3638403.1"/>
    </source>
</evidence>
<dbReference type="EMBL" id="CAJOBQ010000853">
    <property type="protein sequence ID" value="CAF4426176.1"/>
    <property type="molecule type" value="Genomic_DNA"/>
</dbReference>
<dbReference type="InterPro" id="IPR001796">
    <property type="entry name" value="DHFR_dom"/>
</dbReference>
<dbReference type="AlphaFoldDB" id="A0A820FG95"/>
<dbReference type="Proteomes" id="UP000663862">
    <property type="component" value="Unassembled WGS sequence"/>
</dbReference>
<evidence type="ECO:0000313" key="17">
    <source>
        <dbReference type="EMBL" id="CAF4665679.1"/>
    </source>
</evidence>
<dbReference type="GO" id="GO:0046654">
    <property type="term" value="P:tetrahydrofolate biosynthetic process"/>
    <property type="evidence" value="ECO:0007669"/>
    <property type="project" value="InterPro"/>
</dbReference>
<evidence type="ECO:0000313" key="11">
    <source>
        <dbReference type="EMBL" id="CAF3502721.1"/>
    </source>
</evidence>
<dbReference type="GO" id="GO:0006730">
    <property type="term" value="P:one-carbon metabolic process"/>
    <property type="evidence" value="ECO:0007669"/>
    <property type="project" value="UniProtKB-KW"/>
</dbReference>
<organism evidence="14 18">
    <name type="scientific">Rotaria socialis</name>
    <dbReference type="NCBI Taxonomy" id="392032"/>
    <lineage>
        <taxon>Eukaryota</taxon>
        <taxon>Metazoa</taxon>
        <taxon>Spiralia</taxon>
        <taxon>Gnathifera</taxon>
        <taxon>Rotifera</taxon>
        <taxon>Eurotatoria</taxon>
        <taxon>Bdelloidea</taxon>
        <taxon>Philodinida</taxon>
        <taxon>Philodinidae</taxon>
        <taxon>Rotaria</taxon>
    </lineage>
</organism>